<sequence>MTTAPPTSGPRIPRIQRGLVATGPGNLALKPVPVSKLEADEVLVRTAAVALNPSDHKLLDQSTTPGAIAGADFAGTVVRLGSPDSHLHIGDRVLGCAFGSNPGNPGNGAFSQYVVAAARLCVRLPREMDFPTAASLPMALFTSAFIFRSLGLDFDSPVGNEPGRKSRSAVTDAGEEPFVLVHGGATSTGTIVIQLLSLAGYTPIATCSPASAELVRSRGAVATFDYNDPTVRDQIRQYTRDGLRLAVDCIGSPETMALCYGAIGDYGGRYAALEQYPRRLTIRRRDVQHDWILGWTLQGKEVLLGGAYYRPARPDDRLMGEAWAEKMEGLLATGRLVPHPLDVQRTGGLSAVIPKVDVLRKGKVKGSKLVFVV</sequence>
<dbReference type="InterPro" id="IPR047122">
    <property type="entry name" value="Trans-enoyl_RdTase-like"/>
</dbReference>
<reference evidence="6 7" key="1">
    <citation type="submission" date="2016-12" db="EMBL/GenBank/DDBJ databases">
        <title>The genomes of Aspergillus section Nigri reveals drivers in fungal speciation.</title>
        <authorList>
            <consortium name="DOE Joint Genome Institute"/>
            <person name="Vesth T.C."/>
            <person name="Nybo J."/>
            <person name="Theobald S."/>
            <person name="Brandl J."/>
            <person name="Frisvad J.C."/>
            <person name="Nielsen K.F."/>
            <person name="Lyhne E.K."/>
            <person name="Kogle M.E."/>
            <person name="Kuo A."/>
            <person name="Riley R."/>
            <person name="Clum A."/>
            <person name="Nolan M."/>
            <person name="Lipzen A."/>
            <person name="Salamov A."/>
            <person name="Henrissat B."/>
            <person name="Wiebenga A."/>
            <person name="De Vries R.P."/>
            <person name="Grigoriev I.V."/>
            <person name="Mortensen U.H."/>
            <person name="Andersen M.R."/>
            <person name="Baker S.E."/>
        </authorList>
    </citation>
    <scope>NUCLEOTIDE SEQUENCE [LARGE SCALE GENOMIC DNA]</scope>
    <source>
        <strain evidence="6 7">CBS 117.55</strain>
    </source>
</reference>
<dbReference type="OrthoDB" id="48317at2759"/>
<dbReference type="STRING" id="1448321.A0A317VGQ1"/>
<dbReference type="PANTHER" id="PTHR45348">
    <property type="entry name" value="HYPOTHETICAL OXIDOREDUCTASE (EUROFUNG)"/>
    <property type="match status" value="1"/>
</dbReference>
<dbReference type="SUPFAM" id="SSF50129">
    <property type="entry name" value="GroES-like"/>
    <property type="match status" value="1"/>
</dbReference>
<evidence type="ECO:0000256" key="1">
    <source>
        <dbReference type="ARBA" id="ARBA00008072"/>
    </source>
</evidence>
<dbReference type="Pfam" id="PF00107">
    <property type="entry name" value="ADH_zinc_N"/>
    <property type="match status" value="1"/>
</dbReference>
<dbReference type="VEuPathDB" id="FungiDB:BO70DRAFT_343316"/>
<dbReference type="Pfam" id="PF08240">
    <property type="entry name" value="ADH_N"/>
    <property type="match status" value="1"/>
</dbReference>
<keyword evidence="2" id="KW-0547">Nucleotide-binding</keyword>
<accession>A0A317VGQ1</accession>
<dbReference type="GeneID" id="37063652"/>
<dbReference type="GO" id="GO:0000166">
    <property type="term" value="F:nucleotide binding"/>
    <property type="evidence" value="ECO:0007669"/>
    <property type="project" value="UniProtKB-KW"/>
</dbReference>
<dbReference type="InterPro" id="IPR036291">
    <property type="entry name" value="NAD(P)-bd_dom_sf"/>
</dbReference>
<evidence type="ECO:0000259" key="5">
    <source>
        <dbReference type="SMART" id="SM00829"/>
    </source>
</evidence>
<evidence type="ECO:0000256" key="4">
    <source>
        <dbReference type="ARBA" id="ARBA00023002"/>
    </source>
</evidence>
<dbReference type="InterPro" id="IPR013149">
    <property type="entry name" value="ADH-like_C"/>
</dbReference>
<proteinExistence type="inferred from homology"/>
<feature type="domain" description="Enoyl reductase (ER)" evidence="5">
    <location>
        <begin position="23"/>
        <end position="371"/>
    </location>
</feature>
<keyword evidence="7" id="KW-1185">Reference proteome</keyword>
<dbReference type="SUPFAM" id="SSF51735">
    <property type="entry name" value="NAD(P)-binding Rossmann-fold domains"/>
    <property type="match status" value="1"/>
</dbReference>
<dbReference type="PANTHER" id="PTHR45348:SF6">
    <property type="entry name" value="TRANS-ENOYL REDUCTASE APDC"/>
    <property type="match status" value="1"/>
</dbReference>
<dbReference type="Gene3D" id="3.90.180.10">
    <property type="entry name" value="Medium-chain alcohol dehydrogenases, catalytic domain"/>
    <property type="match status" value="1"/>
</dbReference>
<comment type="caution">
    <text evidence="6">The sequence shown here is derived from an EMBL/GenBank/DDBJ whole genome shotgun (WGS) entry which is preliminary data.</text>
</comment>
<dbReference type="Proteomes" id="UP000247233">
    <property type="component" value="Unassembled WGS sequence"/>
</dbReference>
<dbReference type="RefSeq" id="XP_025396122.1">
    <property type="nucleotide sequence ID" value="XM_025541415.1"/>
</dbReference>
<evidence type="ECO:0000313" key="6">
    <source>
        <dbReference type="EMBL" id="PWY71020.1"/>
    </source>
</evidence>
<keyword evidence="3" id="KW-0521">NADP</keyword>
<evidence type="ECO:0000256" key="3">
    <source>
        <dbReference type="ARBA" id="ARBA00022857"/>
    </source>
</evidence>
<dbReference type="AlphaFoldDB" id="A0A317VGQ1"/>
<dbReference type="CDD" id="cd08249">
    <property type="entry name" value="enoyl_reductase_like"/>
    <property type="match status" value="1"/>
</dbReference>
<dbReference type="InterPro" id="IPR013154">
    <property type="entry name" value="ADH-like_N"/>
</dbReference>
<protein>
    <submittedName>
        <fullName evidence="6">GroES-like protein</fullName>
    </submittedName>
</protein>
<dbReference type="SMART" id="SM00829">
    <property type="entry name" value="PKS_ER"/>
    <property type="match status" value="1"/>
</dbReference>
<dbReference type="EMBL" id="MSFL01000029">
    <property type="protein sequence ID" value="PWY71020.1"/>
    <property type="molecule type" value="Genomic_DNA"/>
</dbReference>
<gene>
    <name evidence="6" type="ORF">BO70DRAFT_343316</name>
</gene>
<dbReference type="GO" id="GO:0016651">
    <property type="term" value="F:oxidoreductase activity, acting on NAD(P)H"/>
    <property type="evidence" value="ECO:0007669"/>
    <property type="project" value="InterPro"/>
</dbReference>
<organism evidence="6 7">
    <name type="scientific">Aspergillus heteromorphus CBS 117.55</name>
    <dbReference type="NCBI Taxonomy" id="1448321"/>
    <lineage>
        <taxon>Eukaryota</taxon>
        <taxon>Fungi</taxon>
        <taxon>Dikarya</taxon>
        <taxon>Ascomycota</taxon>
        <taxon>Pezizomycotina</taxon>
        <taxon>Eurotiomycetes</taxon>
        <taxon>Eurotiomycetidae</taxon>
        <taxon>Eurotiales</taxon>
        <taxon>Aspergillaceae</taxon>
        <taxon>Aspergillus</taxon>
        <taxon>Aspergillus subgen. Circumdati</taxon>
    </lineage>
</organism>
<comment type="similarity">
    <text evidence="1">Belongs to the zinc-containing alcohol dehydrogenase family.</text>
</comment>
<keyword evidence="4" id="KW-0560">Oxidoreductase</keyword>
<name>A0A317VGQ1_9EURO</name>
<evidence type="ECO:0000313" key="7">
    <source>
        <dbReference type="Proteomes" id="UP000247233"/>
    </source>
</evidence>
<dbReference type="Gene3D" id="3.40.50.720">
    <property type="entry name" value="NAD(P)-binding Rossmann-like Domain"/>
    <property type="match status" value="1"/>
</dbReference>
<dbReference type="InterPro" id="IPR011032">
    <property type="entry name" value="GroES-like_sf"/>
</dbReference>
<evidence type="ECO:0000256" key="2">
    <source>
        <dbReference type="ARBA" id="ARBA00022741"/>
    </source>
</evidence>
<dbReference type="InterPro" id="IPR020843">
    <property type="entry name" value="ER"/>
</dbReference>